<dbReference type="Proteomes" id="UP000628448">
    <property type="component" value="Unassembled WGS sequence"/>
</dbReference>
<evidence type="ECO:0000313" key="3">
    <source>
        <dbReference type="Proteomes" id="UP000628448"/>
    </source>
</evidence>
<protein>
    <recommendedName>
        <fullName evidence="4">Tetratricopeptide repeat protein</fullName>
    </recommendedName>
</protein>
<proteinExistence type="predicted"/>
<dbReference type="EMBL" id="JADWYR010000002">
    <property type="protein sequence ID" value="MBG9377846.1"/>
    <property type="molecule type" value="Genomic_DNA"/>
</dbReference>
<dbReference type="RefSeq" id="WP_196991911.1">
    <property type="nucleotide sequence ID" value="NZ_JADWYR010000002.1"/>
</dbReference>
<sequence>MNEAGKHITQHLFGKQDLAHVSKRELEMLTEQYPYFPVPQFLLARKLHVENAGGKASQLRKTALFFNNPYWLSYLLDDETAEEIVYSTGPGFASTNGEMAAADDVEERKDFADTNELPPVEEKSNAITETIAEVAPETAERTSNIDIQEDAVDSYTDEIVAAVEITAKEMAVEPADEIIPAIEIPEEGVVNETDEVVPALEITKKEFAEEPADEIVPAVEIPAEGVVNETDEVVPAVEVIRQDFTNEHAVADSVLVGGTEHFEDESTGSNEEQDSASAEETDTQRLKLSSLIEQHLADFKKPVAEHETLPVKANPFHTVDYFASQGIKADEQDKMTYRVRKFTDWLKQIKVKNPQPQDLGTDVETEKLIETIAATSNEQKDIVTEAMAEVLVKQGKLDKAVQLYKKLGLLNPDKSAYFAAKIDSLNNK</sequence>
<evidence type="ECO:0008006" key="4">
    <source>
        <dbReference type="Google" id="ProtNLM"/>
    </source>
</evidence>
<reference evidence="2" key="1">
    <citation type="submission" date="2020-11" db="EMBL/GenBank/DDBJ databases">
        <title>Bacterial whole genome sequence for Panacibacter sp. DH6.</title>
        <authorList>
            <person name="Le V."/>
            <person name="Ko S."/>
            <person name="Ahn C.-Y."/>
            <person name="Oh H.-M."/>
        </authorList>
    </citation>
    <scope>NUCLEOTIDE SEQUENCE</scope>
    <source>
        <strain evidence="2">DH6</strain>
    </source>
</reference>
<feature type="compositionally biased region" description="Acidic residues" evidence="1">
    <location>
        <begin position="262"/>
        <end position="281"/>
    </location>
</feature>
<accession>A0A931GVI1</accession>
<evidence type="ECO:0000256" key="1">
    <source>
        <dbReference type="SAM" id="MobiDB-lite"/>
    </source>
</evidence>
<dbReference type="AlphaFoldDB" id="A0A931GVI1"/>
<name>A0A931GVI1_9BACT</name>
<evidence type="ECO:0000313" key="2">
    <source>
        <dbReference type="EMBL" id="MBG9377846.1"/>
    </source>
</evidence>
<keyword evidence="3" id="KW-1185">Reference proteome</keyword>
<comment type="caution">
    <text evidence="2">The sequence shown here is derived from an EMBL/GenBank/DDBJ whole genome shotgun (WGS) entry which is preliminary data.</text>
</comment>
<gene>
    <name evidence="2" type="ORF">I5907_16520</name>
</gene>
<organism evidence="2 3">
    <name type="scientific">Panacibacter microcysteis</name>
    <dbReference type="NCBI Taxonomy" id="2793269"/>
    <lineage>
        <taxon>Bacteria</taxon>
        <taxon>Pseudomonadati</taxon>
        <taxon>Bacteroidota</taxon>
        <taxon>Chitinophagia</taxon>
        <taxon>Chitinophagales</taxon>
        <taxon>Chitinophagaceae</taxon>
        <taxon>Panacibacter</taxon>
    </lineage>
</organism>
<feature type="region of interest" description="Disordered" evidence="1">
    <location>
        <begin position="261"/>
        <end position="283"/>
    </location>
</feature>